<evidence type="ECO:0000256" key="4">
    <source>
        <dbReference type="ARBA" id="ARBA00023163"/>
    </source>
</evidence>
<dbReference type="GO" id="GO:0003677">
    <property type="term" value="F:DNA binding"/>
    <property type="evidence" value="ECO:0007669"/>
    <property type="project" value="UniProtKB-KW"/>
</dbReference>
<evidence type="ECO:0000256" key="2">
    <source>
        <dbReference type="ARBA" id="ARBA00023015"/>
    </source>
</evidence>
<dbReference type="Pfam" id="PF00072">
    <property type="entry name" value="Response_reg"/>
    <property type="match status" value="1"/>
</dbReference>
<dbReference type="InterPro" id="IPR058245">
    <property type="entry name" value="NreC/VraR/RcsB-like_REC"/>
</dbReference>
<dbReference type="Pfam" id="PF00196">
    <property type="entry name" value="GerE"/>
    <property type="match status" value="1"/>
</dbReference>
<proteinExistence type="predicted"/>
<gene>
    <name evidence="8" type="ORF">IPO85_05905</name>
</gene>
<feature type="domain" description="Response regulatory" evidence="7">
    <location>
        <begin position="6"/>
        <end position="123"/>
    </location>
</feature>
<name>A0A9D7S8V4_9BACT</name>
<dbReference type="GO" id="GO:0006355">
    <property type="term" value="P:regulation of DNA-templated transcription"/>
    <property type="evidence" value="ECO:0007669"/>
    <property type="project" value="InterPro"/>
</dbReference>
<dbReference type="Gene3D" id="3.40.50.2300">
    <property type="match status" value="1"/>
</dbReference>
<evidence type="ECO:0000259" key="6">
    <source>
        <dbReference type="PROSITE" id="PS50043"/>
    </source>
</evidence>
<protein>
    <submittedName>
        <fullName evidence="8">Response regulator transcription factor</fullName>
    </submittedName>
</protein>
<feature type="domain" description="HTH luxR-type" evidence="6">
    <location>
        <begin position="145"/>
        <end position="210"/>
    </location>
</feature>
<dbReference type="Proteomes" id="UP000808349">
    <property type="component" value="Unassembled WGS sequence"/>
</dbReference>
<evidence type="ECO:0000313" key="8">
    <source>
        <dbReference type="EMBL" id="MBK9717036.1"/>
    </source>
</evidence>
<organism evidence="8 9">
    <name type="scientific">Candidatus Defluviibacterium haderslevense</name>
    <dbReference type="NCBI Taxonomy" id="2981993"/>
    <lineage>
        <taxon>Bacteria</taxon>
        <taxon>Pseudomonadati</taxon>
        <taxon>Bacteroidota</taxon>
        <taxon>Saprospiria</taxon>
        <taxon>Saprospirales</taxon>
        <taxon>Saprospiraceae</taxon>
        <taxon>Candidatus Defluviibacterium</taxon>
    </lineage>
</organism>
<keyword evidence="4" id="KW-0804">Transcription</keyword>
<dbReference type="PANTHER" id="PTHR43214:SF41">
    <property type="entry name" value="NITRATE_NITRITE RESPONSE REGULATOR PROTEIN NARP"/>
    <property type="match status" value="1"/>
</dbReference>
<accession>A0A9D7S8V4</accession>
<dbReference type="PROSITE" id="PS00622">
    <property type="entry name" value="HTH_LUXR_1"/>
    <property type="match status" value="1"/>
</dbReference>
<comment type="caution">
    <text evidence="8">The sequence shown here is derived from an EMBL/GenBank/DDBJ whole genome shotgun (WGS) entry which is preliminary data.</text>
</comment>
<reference evidence="8 9" key="1">
    <citation type="submission" date="2020-10" db="EMBL/GenBank/DDBJ databases">
        <title>Connecting structure to function with the recovery of over 1000 high-quality activated sludge metagenome-assembled genomes encoding full-length rRNA genes using long-read sequencing.</title>
        <authorList>
            <person name="Singleton C.M."/>
            <person name="Petriglieri F."/>
            <person name="Kristensen J.M."/>
            <person name="Kirkegaard R.H."/>
            <person name="Michaelsen T.Y."/>
            <person name="Andersen M.H."/>
            <person name="Karst S.M."/>
            <person name="Dueholm M.S."/>
            <person name="Nielsen P.H."/>
            <person name="Albertsen M."/>
        </authorList>
    </citation>
    <scope>NUCLEOTIDE SEQUENCE [LARGE SCALE GENOMIC DNA]</scope>
    <source>
        <strain evidence="8">Ribe_18-Q3-R11-54_BAT3C.373</strain>
    </source>
</reference>
<dbReference type="InterPro" id="IPR039420">
    <property type="entry name" value="WalR-like"/>
</dbReference>
<keyword evidence="2" id="KW-0805">Transcription regulation</keyword>
<dbReference type="InterPro" id="IPR011006">
    <property type="entry name" value="CheY-like_superfamily"/>
</dbReference>
<dbReference type="InterPro" id="IPR000792">
    <property type="entry name" value="Tscrpt_reg_LuxR_C"/>
</dbReference>
<feature type="modified residue" description="4-aspartylphosphate" evidence="5">
    <location>
        <position position="58"/>
    </location>
</feature>
<dbReference type="SMART" id="SM00421">
    <property type="entry name" value="HTH_LUXR"/>
    <property type="match status" value="1"/>
</dbReference>
<dbReference type="PROSITE" id="PS50043">
    <property type="entry name" value="HTH_LUXR_2"/>
    <property type="match status" value="1"/>
</dbReference>
<dbReference type="CDD" id="cd06170">
    <property type="entry name" value="LuxR_C_like"/>
    <property type="match status" value="1"/>
</dbReference>
<evidence type="ECO:0000256" key="1">
    <source>
        <dbReference type="ARBA" id="ARBA00022553"/>
    </source>
</evidence>
<dbReference type="SMART" id="SM00448">
    <property type="entry name" value="REC"/>
    <property type="match status" value="1"/>
</dbReference>
<dbReference type="InterPro" id="IPR001789">
    <property type="entry name" value="Sig_transdc_resp-reg_receiver"/>
</dbReference>
<dbReference type="EMBL" id="JADKFW010000004">
    <property type="protein sequence ID" value="MBK9717036.1"/>
    <property type="molecule type" value="Genomic_DNA"/>
</dbReference>
<evidence type="ECO:0000313" key="9">
    <source>
        <dbReference type="Proteomes" id="UP000808349"/>
    </source>
</evidence>
<dbReference type="GO" id="GO:0000160">
    <property type="term" value="P:phosphorelay signal transduction system"/>
    <property type="evidence" value="ECO:0007669"/>
    <property type="project" value="InterPro"/>
</dbReference>
<evidence type="ECO:0000259" key="7">
    <source>
        <dbReference type="PROSITE" id="PS50110"/>
    </source>
</evidence>
<dbReference type="SUPFAM" id="SSF46894">
    <property type="entry name" value="C-terminal effector domain of the bipartite response regulators"/>
    <property type="match status" value="1"/>
</dbReference>
<keyword evidence="3" id="KW-0238">DNA-binding</keyword>
<dbReference type="PRINTS" id="PR00038">
    <property type="entry name" value="HTHLUXR"/>
</dbReference>
<keyword evidence="1 5" id="KW-0597">Phosphoprotein</keyword>
<evidence type="ECO:0000256" key="5">
    <source>
        <dbReference type="PROSITE-ProRule" id="PRU00169"/>
    </source>
</evidence>
<dbReference type="CDD" id="cd17535">
    <property type="entry name" value="REC_NarL-like"/>
    <property type="match status" value="1"/>
</dbReference>
<dbReference type="PANTHER" id="PTHR43214">
    <property type="entry name" value="TWO-COMPONENT RESPONSE REGULATOR"/>
    <property type="match status" value="1"/>
</dbReference>
<dbReference type="PROSITE" id="PS50110">
    <property type="entry name" value="RESPONSE_REGULATORY"/>
    <property type="match status" value="1"/>
</dbReference>
<dbReference type="AlphaFoldDB" id="A0A9D7S8V4"/>
<evidence type="ECO:0000256" key="3">
    <source>
        <dbReference type="ARBA" id="ARBA00023125"/>
    </source>
</evidence>
<sequence length="212" mass="23491">MQSKIKLILVDDHLLVREGFKSLLTDMDFVELIGEAADGKQALQLLRNGLRPQIILMDVEMPVMGGLETTEIISKDYFGIKVIMLSMVNNKDIIQNCIEKGAKGYLFKNASMSELGDAIRKVADGGHYFSEEVTLTLLSKSTSFEDSALYQLSPREIEILKLVAGGYSSTEIGQQLFISPRTVDTHRNNIIQKLQVNGVAGLVRFAIKAKLV</sequence>
<dbReference type="InterPro" id="IPR016032">
    <property type="entry name" value="Sig_transdc_resp-reg_C-effctor"/>
</dbReference>
<dbReference type="SUPFAM" id="SSF52172">
    <property type="entry name" value="CheY-like"/>
    <property type="match status" value="1"/>
</dbReference>